<feature type="non-terminal residue" evidence="1">
    <location>
        <position position="73"/>
    </location>
</feature>
<accession>A0A9N9ETM2</accession>
<dbReference type="Proteomes" id="UP000789759">
    <property type="component" value="Unassembled WGS sequence"/>
</dbReference>
<gene>
    <name evidence="1" type="ORF">CPELLU_LOCUS11511</name>
</gene>
<keyword evidence="2" id="KW-1185">Reference proteome</keyword>
<dbReference type="EMBL" id="CAJVQA010010262">
    <property type="protein sequence ID" value="CAG8694969.1"/>
    <property type="molecule type" value="Genomic_DNA"/>
</dbReference>
<proteinExistence type="predicted"/>
<reference evidence="1" key="1">
    <citation type="submission" date="2021-06" db="EMBL/GenBank/DDBJ databases">
        <authorList>
            <person name="Kallberg Y."/>
            <person name="Tangrot J."/>
            <person name="Rosling A."/>
        </authorList>
    </citation>
    <scope>NUCLEOTIDE SEQUENCE</scope>
    <source>
        <strain evidence="1">FL966</strain>
    </source>
</reference>
<comment type="caution">
    <text evidence="1">The sequence shown here is derived from an EMBL/GenBank/DDBJ whole genome shotgun (WGS) entry which is preliminary data.</text>
</comment>
<sequence length="73" mass="8859">MFKEYEPCYFYLKTKLYLCYESWARYAILKLFTAGAKLTQRVKSINGILKKHLDQYTLLKELMKIIEQELEKK</sequence>
<evidence type="ECO:0000313" key="1">
    <source>
        <dbReference type="EMBL" id="CAG8694969.1"/>
    </source>
</evidence>
<protein>
    <submittedName>
        <fullName evidence="1">696_t:CDS:1</fullName>
    </submittedName>
</protein>
<name>A0A9N9ETM2_9GLOM</name>
<evidence type="ECO:0000313" key="2">
    <source>
        <dbReference type="Proteomes" id="UP000789759"/>
    </source>
</evidence>
<dbReference type="OrthoDB" id="2443707at2759"/>
<organism evidence="1 2">
    <name type="scientific">Cetraspora pellucida</name>
    <dbReference type="NCBI Taxonomy" id="1433469"/>
    <lineage>
        <taxon>Eukaryota</taxon>
        <taxon>Fungi</taxon>
        <taxon>Fungi incertae sedis</taxon>
        <taxon>Mucoromycota</taxon>
        <taxon>Glomeromycotina</taxon>
        <taxon>Glomeromycetes</taxon>
        <taxon>Diversisporales</taxon>
        <taxon>Gigasporaceae</taxon>
        <taxon>Cetraspora</taxon>
    </lineage>
</organism>
<dbReference type="AlphaFoldDB" id="A0A9N9ETM2"/>